<comment type="caution">
    <text evidence="7">The sequence shown here is derived from an EMBL/GenBank/DDBJ whole genome shotgun (WGS) entry which is preliminary data.</text>
</comment>
<evidence type="ECO:0000313" key="8">
    <source>
        <dbReference type="Proteomes" id="UP000262939"/>
    </source>
</evidence>
<evidence type="ECO:0000313" key="7">
    <source>
        <dbReference type="EMBL" id="RFU65485.1"/>
    </source>
</evidence>
<evidence type="ECO:0000256" key="5">
    <source>
        <dbReference type="ARBA" id="ARBA00050026"/>
    </source>
</evidence>
<keyword evidence="7" id="KW-0269">Exonuclease</keyword>
<dbReference type="CDD" id="cd09859">
    <property type="entry name" value="PIN_53EXO"/>
    <property type="match status" value="1"/>
</dbReference>
<protein>
    <recommendedName>
        <fullName evidence="5">5'-3' exonuclease</fullName>
    </recommendedName>
</protein>
<evidence type="ECO:0000256" key="3">
    <source>
        <dbReference type="ARBA" id="ARBA00023125"/>
    </source>
</evidence>
<comment type="function">
    <text evidence="4">5'-3' exonuclease acting preferentially on double-stranded DNA.</text>
</comment>
<dbReference type="Proteomes" id="UP000262939">
    <property type="component" value="Unassembled WGS sequence"/>
</dbReference>
<proteinExistence type="predicted"/>
<organism evidence="7 8">
    <name type="scientific">Peribacillus glennii</name>
    <dbReference type="NCBI Taxonomy" id="2303991"/>
    <lineage>
        <taxon>Bacteria</taxon>
        <taxon>Bacillati</taxon>
        <taxon>Bacillota</taxon>
        <taxon>Bacilli</taxon>
        <taxon>Bacillales</taxon>
        <taxon>Bacillaceae</taxon>
        <taxon>Peribacillus</taxon>
    </lineage>
</organism>
<dbReference type="CDD" id="cd09898">
    <property type="entry name" value="H3TH_53EXO"/>
    <property type="match status" value="1"/>
</dbReference>
<dbReference type="PANTHER" id="PTHR42646">
    <property type="entry name" value="FLAP ENDONUCLEASE XNI"/>
    <property type="match status" value="1"/>
</dbReference>
<keyword evidence="3" id="KW-0238">DNA-binding</keyword>
<evidence type="ECO:0000256" key="2">
    <source>
        <dbReference type="ARBA" id="ARBA00022801"/>
    </source>
</evidence>
<dbReference type="SMART" id="SM00279">
    <property type="entry name" value="HhH2"/>
    <property type="match status" value="1"/>
</dbReference>
<dbReference type="OrthoDB" id="9806424at2"/>
<dbReference type="InterPro" id="IPR008918">
    <property type="entry name" value="HhH2"/>
</dbReference>
<keyword evidence="2" id="KW-0378">Hydrolase</keyword>
<dbReference type="GO" id="GO:0008409">
    <property type="term" value="F:5'-3' exonuclease activity"/>
    <property type="evidence" value="ECO:0007669"/>
    <property type="project" value="InterPro"/>
</dbReference>
<dbReference type="Gene3D" id="3.40.50.1010">
    <property type="entry name" value="5'-nuclease"/>
    <property type="match status" value="1"/>
</dbReference>
<evidence type="ECO:0000259" key="6">
    <source>
        <dbReference type="SMART" id="SM00475"/>
    </source>
</evidence>
<name>A0A372LGQ8_9BACI</name>
<gene>
    <name evidence="7" type="ORF">D0466_06245</name>
</gene>
<dbReference type="SUPFAM" id="SSF88723">
    <property type="entry name" value="PIN domain-like"/>
    <property type="match status" value="1"/>
</dbReference>
<feature type="domain" description="5'-3' exonuclease" evidence="6">
    <location>
        <begin position="53"/>
        <end position="315"/>
    </location>
</feature>
<evidence type="ECO:0000256" key="4">
    <source>
        <dbReference type="ARBA" id="ARBA00049957"/>
    </source>
</evidence>
<keyword evidence="1" id="KW-0540">Nuclease</keyword>
<dbReference type="InterPro" id="IPR020046">
    <property type="entry name" value="5-3_exonucl_a-hlix_arch_N"/>
</dbReference>
<dbReference type="Gene3D" id="1.10.150.20">
    <property type="entry name" value="5' to 3' exonuclease, C-terminal subdomain"/>
    <property type="match status" value="1"/>
</dbReference>
<dbReference type="GO" id="GO:0003677">
    <property type="term" value="F:DNA binding"/>
    <property type="evidence" value="ECO:0007669"/>
    <property type="project" value="UniProtKB-KW"/>
</dbReference>
<dbReference type="InterPro" id="IPR029060">
    <property type="entry name" value="PIN-like_dom_sf"/>
</dbReference>
<dbReference type="GO" id="GO:0033567">
    <property type="term" value="P:DNA replication, Okazaki fragment processing"/>
    <property type="evidence" value="ECO:0007669"/>
    <property type="project" value="InterPro"/>
</dbReference>
<dbReference type="FunFam" id="1.10.150.20:FF:000003">
    <property type="entry name" value="DNA polymerase I"/>
    <property type="match status" value="1"/>
</dbReference>
<evidence type="ECO:0000256" key="1">
    <source>
        <dbReference type="ARBA" id="ARBA00022722"/>
    </source>
</evidence>
<dbReference type="AlphaFoldDB" id="A0A372LGQ8"/>
<dbReference type="EMBL" id="QVTD01000003">
    <property type="protein sequence ID" value="RFU65485.1"/>
    <property type="molecule type" value="Genomic_DNA"/>
</dbReference>
<dbReference type="SUPFAM" id="SSF47807">
    <property type="entry name" value="5' to 3' exonuclease, C-terminal subdomain"/>
    <property type="match status" value="1"/>
</dbReference>
<dbReference type="Pfam" id="PF02739">
    <property type="entry name" value="5_3_exonuc_N"/>
    <property type="match status" value="1"/>
</dbReference>
<dbReference type="SMART" id="SM00475">
    <property type="entry name" value="53EXOc"/>
    <property type="match status" value="1"/>
</dbReference>
<dbReference type="GO" id="GO:0017108">
    <property type="term" value="F:5'-flap endonuclease activity"/>
    <property type="evidence" value="ECO:0007669"/>
    <property type="project" value="InterPro"/>
</dbReference>
<dbReference type="InterPro" id="IPR020045">
    <property type="entry name" value="DNA_polI_H3TH"/>
</dbReference>
<keyword evidence="8" id="KW-1185">Reference proteome</keyword>
<dbReference type="Pfam" id="PF01367">
    <property type="entry name" value="5_3_exonuc"/>
    <property type="match status" value="1"/>
</dbReference>
<dbReference type="InterPro" id="IPR038969">
    <property type="entry name" value="FEN"/>
</dbReference>
<dbReference type="InterPro" id="IPR036279">
    <property type="entry name" value="5-3_exonuclease_C_sf"/>
</dbReference>
<sequence>MNLPGSALAFDSNGSSKTFEKAGCCGIIDRVTLSLQFGFIYRSDYVNSNEEQVPSLLLVDGMALLFRAFYATAVTGQFMINKNGVPTNAVQGFLKHMLTAVDHFSPTHVAVCWDMGSKTFRNELFGDYKANRSTPPVEMIPQFGLVKEAVEAFDIPNIGLEGFEADDCIGTIAKSSATESEVYILTGDQDILQLLDDNISVILLKKGFGNYEVHNSESFFEWKGITPRQMIDLKALMGDPSDNYPGVKGIGEKTALKLLIQHESIEGILENVHSLTKTQRAKIEQAVDMLHLSRKLAEIKCDVPVSCSLEEAHFSYDRDKVLQMAMENGFRTVEKLII</sequence>
<accession>A0A372LGQ8</accession>
<reference evidence="7 8" key="1">
    <citation type="submission" date="2018-08" db="EMBL/GenBank/DDBJ databases">
        <title>Bacillus chawlae sp. nov., Bacillus glennii sp. nov., and Bacillus saganii sp. nov. Isolated from the Vehicle Assembly Building at Kennedy Space Center where the Viking Spacecraft were Assembled.</title>
        <authorList>
            <person name="Seuylemezian A."/>
            <person name="Vaishampayan P."/>
        </authorList>
    </citation>
    <scope>NUCLEOTIDE SEQUENCE [LARGE SCALE GENOMIC DNA]</scope>
    <source>
        <strain evidence="7 8">V44-8</strain>
    </source>
</reference>
<dbReference type="PANTHER" id="PTHR42646:SF2">
    <property type="entry name" value="5'-3' EXONUCLEASE FAMILY PROTEIN"/>
    <property type="match status" value="1"/>
</dbReference>
<dbReference type="InterPro" id="IPR002421">
    <property type="entry name" value="5-3_exonuclease"/>
</dbReference>